<evidence type="ECO:0000256" key="1">
    <source>
        <dbReference type="SAM" id="Coils"/>
    </source>
</evidence>
<reference evidence="3 4" key="1">
    <citation type="submission" date="2023-07" db="EMBL/GenBank/DDBJ databases">
        <title>Comparative genomics of wheat-associated soil bacteria to identify genetic determinants of phenazine resistance.</title>
        <authorList>
            <person name="Mouncey N."/>
        </authorList>
    </citation>
    <scope>NUCLEOTIDE SEQUENCE [LARGE SCALE GENOMIC DNA]</scope>
    <source>
        <strain evidence="3 4">W2I16</strain>
    </source>
</reference>
<proteinExistence type="predicted"/>
<organism evidence="3 4">
    <name type="scientific">Streptomyces turgidiscabies</name>
    <dbReference type="NCBI Taxonomy" id="85558"/>
    <lineage>
        <taxon>Bacteria</taxon>
        <taxon>Bacillati</taxon>
        <taxon>Actinomycetota</taxon>
        <taxon>Actinomycetes</taxon>
        <taxon>Kitasatosporales</taxon>
        <taxon>Streptomycetaceae</taxon>
        <taxon>Streptomyces</taxon>
    </lineage>
</organism>
<gene>
    <name evidence="3" type="ORF">QFZ49_008090</name>
</gene>
<dbReference type="EMBL" id="JAUSZS010000009">
    <property type="protein sequence ID" value="MDQ0938108.1"/>
    <property type="molecule type" value="Genomic_DNA"/>
</dbReference>
<keyword evidence="4" id="KW-1185">Reference proteome</keyword>
<feature type="chain" id="PRO_5046273746" evidence="2">
    <location>
        <begin position="36"/>
        <end position="409"/>
    </location>
</feature>
<keyword evidence="2" id="KW-0732">Signal</keyword>
<evidence type="ECO:0000256" key="2">
    <source>
        <dbReference type="SAM" id="SignalP"/>
    </source>
</evidence>
<comment type="caution">
    <text evidence="3">The sequence shown here is derived from an EMBL/GenBank/DDBJ whole genome shotgun (WGS) entry which is preliminary data.</text>
</comment>
<accession>A0ABU0S1H3</accession>
<dbReference type="Proteomes" id="UP001223072">
    <property type="component" value="Unassembled WGS sequence"/>
</dbReference>
<feature type="coiled-coil region" evidence="1">
    <location>
        <begin position="73"/>
        <end position="100"/>
    </location>
</feature>
<feature type="signal peptide" evidence="2">
    <location>
        <begin position="1"/>
        <end position="35"/>
    </location>
</feature>
<sequence>MSRALPKYNKRRVGIIGGAAAVALSGAIIAGSALAGETSKNNTSAQAITKAAAATVNCPAVANKLPAIPASAKAEVDRNLALLNTQIAEANKRIVDTQGQGGANFVQNAILGPLKDKRVSTINRIATAIGRTAAKPVGLDALAACALNGGAAAAQQPQQGGNNVDAGKAGNNGNAGNAGAISCPDVASQLPAIPASAQAEVTRNLALLNTQISEANTRLVNTVGQGGANFVQNAIVGPLKDKRVATINRIATAIGRTAAKPVGLDALAACSVNGAAAPQAQQGGNNGNAANTGNAGNAANAGNAGNAGNNNGVGTISCPDVASQLPAIPASAQAEVTRNLALLNTQIAEANKRLVDTVGQGGANFVQNAIVGPLKDKRVSTINRIATAIGRTAAKPAGLDSLAACSFTK</sequence>
<keyword evidence="1" id="KW-0175">Coiled coil</keyword>
<name>A0ABU0S1H3_9ACTN</name>
<protein>
    <submittedName>
        <fullName evidence="3">Phage-related protein</fullName>
    </submittedName>
</protein>
<evidence type="ECO:0000313" key="4">
    <source>
        <dbReference type="Proteomes" id="UP001223072"/>
    </source>
</evidence>
<evidence type="ECO:0000313" key="3">
    <source>
        <dbReference type="EMBL" id="MDQ0938108.1"/>
    </source>
</evidence>